<evidence type="ECO:0000313" key="3">
    <source>
        <dbReference type="Proteomes" id="UP001172155"/>
    </source>
</evidence>
<evidence type="ECO:0000313" key="2">
    <source>
        <dbReference type="EMBL" id="KAK0747038.1"/>
    </source>
</evidence>
<dbReference type="AlphaFoldDB" id="A0AA40EWV2"/>
<comment type="caution">
    <text evidence="2">The sequence shown here is derived from an EMBL/GenBank/DDBJ whole genome shotgun (WGS) entry which is preliminary data.</text>
</comment>
<reference evidence="2" key="1">
    <citation type="submission" date="2023-06" db="EMBL/GenBank/DDBJ databases">
        <title>Genome-scale phylogeny and comparative genomics of the fungal order Sordariales.</title>
        <authorList>
            <consortium name="Lawrence Berkeley National Laboratory"/>
            <person name="Hensen N."/>
            <person name="Bonometti L."/>
            <person name="Westerberg I."/>
            <person name="Brannstrom I.O."/>
            <person name="Guillou S."/>
            <person name="Cros-Aarteil S."/>
            <person name="Calhoun S."/>
            <person name="Haridas S."/>
            <person name="Kuo A."/>
            <person name="Mondo S."/>
            <person name="Pangilinan J."/>
            <person name="Riley R."/>
            <person name="LaButti K."/>
            <person name="Andreopoulos B."/>
            <person name="Lipzen A."/>
            <person name="Chen C."/>
            <person name="Yanf M."/>
            <person name="Daum C."/>
            <person name="Ng V."/>
            <person name="Clum A."/>
            <person name="Steindorff A."/>
            <person name="Ohm R."/>
            <person name="Martin F."/>
            <person name="Silar P."/>
            <person name="Natvig D."/>
            <person name="Lalanne C."/>
            <person name="Gautier V."/>
            <person name="Ament-velasquez S.L."/>
            <person name="Kruys A."/>
            <person name="Hutchinson M.I."/>
            <person name="Powell A.J."/>
            <person name="Barry K."/>
            <person name="Miller A.N."/>
            <person name="Grigoriev I.V."/>
            <person name="Debuchy R."/>
            <person name="Gladieux P."/>
            <person name="Thoren M.H."/>
            <person name="Johannesson H."/>
        </authorList>
    </citation>
    <scope>NUCLEOTIDE SEQUENCE</scope>
    <source>
        <strain evidence="2">SMH3187-1</strain>
    </source>
</reference>
<name>A0AA40EWV2_9PEZI</name>
<accession>A0AA40EWV2</accession>
<keyword evidence="3" id="KW-1185">Reference proteome</keyword>
<feature type="compositionally biased region" description="Polar residues" evidence="1">
    <location>
        <begin position="1"/>
        <end position="13"/>
    </location>
</feature>
<feature type="region of interest" description="Disordered" evidence="1">
    <location>
        <begin position="1"/>
        <end position="26"/>
    </location>
</feature>
<dbReference type="Proteomes" id="UP001172155">
    <property type="component" value="Unassembled WGS sequence"/>
</dbReference>
<gene>
    <name evidence="2" type="ORF">B0T18DRAFT_429886</name>
</gene>
<dbReference type="EMBL" id="JAUKUD010000004">
    <property type="protein sequence ID" value="KAK0747038.1"/>
    <property type="molecule type" value="Genomic_DNA"/>
</dbReference>
<proteinExistence type="predicted"/>
<protein>
    <submittedName>
        <fullName evidence="2">Uncharacterized protein</fullName>
    </submittedName>
</protein>
<sequence>MDPASSSQNNEGTTRGAESGSSMLDSFLYDTSSIQDRFVQSRPEPSADRIRRLMTMVSVTAVKAQPGRDNRQ</sequence>
<evidence type="ECO:0000256" key="1">
    <source>
        <dbReference type="SAM" id="MobiDB-lite"/>
    </source>
</evidence>
<organism evidence="2 3">
    <name type="scientific">Schizothecium vesticola</name>
    <dbReference type="NCBI Taxonomy" id="314040"/>
    <lineage>
        <taxon>Eukaryota</taxon>
        <taxon>Fungi</taxon>
        <taxon>Dikarya</taxon>
        <taxon>Ascomycota</taxon>
        <taxon>Pezizomycotina</taxon>
        <taxon>Sordariomycetes</taxon>
        <taxon>Sordariomycetidae</taxon>
        <taxon>Sordariales</taxon>
        <taxon>Schizotheciaceae</taxon>
        <taxon>Schizothecium</taxon>
    </lineage>
</organism>